<evidence type="ECO:0000313" key="5">
    <source>
        <dbReference type="Proteomes" id="UP000321058"/>
    </source>
</evidence>
<keyword evidence="5" id="KW-1185">Reference proteome</keyword>
<dbReference type="EMBL" id="BKAJ01000014">
    <property type="protein sequence ID" value="GEP53654.1"/>
    <property type="molecule type" value="Genomic_DNA"/>
</dbReference>
<dbReference type="InterPro" id="IPR051545">
    <property type="entry name" value="NAD(P)H_dehydrogenase_qn"/>
</dbReference>
<dbReference type="PANTHER" id="PTHR10204:SF34">
    <property type="entry name" value="NAD(P)H DEHYDROGENASE [QUINONE] 1 ISOFORM 1"/>
    <property type="match status" value="1"/>
</dbReference>
<evidence type="ECO:0000313" key="4">
    <source>
        <dbReference type="EMBL" id="GEP53654.1"/>
    </source>
</evidence>
<sequence length="193" mass="21790">MRVMVVYAHPVETSFNAAIFATIKDALRERRHEVDACDLYAEDFPAIMSRADRLLYHEIPANRALARPWIERLEAAEALVMVFPTWVFAPPAILKGFCEKVFLPGVAFKLVDGKVRGAMRHLKRVGGVSTYGGTRWRAFLAGDPPRRLFTRSLRAYVGPNVPIAFQGCYDMNRIDEARGKAFLANVRTAYSAW</sequence>
<evidence type="ECO:0000259" key="3">
    <source>
        <dbReference type="Pfam" id="PF02525"/>
    </source>
</evidence>
<name>A0A512N3V2_9HYPH</name>
<reference evidence="4 5" key="1">
    <citation type="submission" date="2019-07" db="EMBL/GenBank/DDBJ databases">
        <title>Whole genome shotgun sequence of Reyranella soli NBRC 108950.</title>
        <authorList>
            <person name="Hosoyama A."/>
            <person name="Uohara A."/>
            <person name="Ohji S."/>
            <person name="Ichikawa N."/>
        </authorList>
    </citation>
    <scope>NUCLEOTIDE SEQUENCE [LARGE SCALE GENOMIC DNA]</scope>
    <source>
        <strain evidence="4 5">NBRC 108950</strain>
    </source>
</reference>
<dbReference type="Proteomes" id="UP000321058">
    <property type="component" value="Unassembled WGS sequence"/>
</dbReference>
<feature type="domain" description="Flavodoxin-like fold" evidence="3">
    <location>
        <begin position="1"/>
        <end position="135"/>
    </location>
</feature>
<proteinExistence type="inferred from homology"/>
<dbReference type="SUPFAM" id="SSF52218">
    <property type="entry name" value="Flavoproteins"/>
    <property type="match status" value="1"/>
</dbReference>
<protein>
    <submittedName>
        <fullName evidence="4">NAD(P)H dehydrogenase</fullName>
    </submittedName>
</protein>
<dbReference type="AlphaFoldDB" id="A0A512N3V2"/>
<dbReference type="GO" id="GO:0005829">
    <property type="term" value="C:cytosol"/>
    <property type="evidence" value="ECO:0007669"/>
    <property type="project" value="TreeGrafter"/>
</dbReference>
<dbReference type="InterPro" id="IPR029039">
    <property type="entry name" value="Flavoprotein-like_sf"/>
</dbReference>
<gene>
    <name evidence="4" type="ORF">RSO01_08200</name>
</gene>
<organism evidence="4 5">
    <name type="scientific">Reyranella soli</name>
    <dbReference type="NCBI Taxonomy" id="1230389"/>
    <lineage>
        <taxon>Bacteria</taxon>
        <taxon>Pseudomonadati</taxon>
        <taxon>Pseudomonadota</taxon>
        <taxon>Alphaproteobacteria</taxon>
        <taxon>Hyphomicrobiales</taxon>
        <taxon>Reyranellaceae</taxon>
        <taxon>Reyranella</taxon>
    </lineage>
</organism>
<dbReference type="InterPro" id="IPR003680">
    <property type="entry name" value="Flavodoxin_fold"/>
</dbReference>
<evidence type="ECO:0000256" key="2">
    <source>
        <dbReference type="ARBA" id="ARBA00023002"/>
    </source>
</evidence>
<dbReference type="Gene3D" id="3.40.50.360">
    <property type="match status" value="1"/>
</dbReference>
<comment type="similarity">
    <text evidence="1">Belongs to the NAD(P)H dehydrogenase (quinone) family.</text>
</comment>
<accession>A0A512N3V2</accession>
<keyword evidence="2" id="KW-0560">Oxidoreductase</keyword>
<dbReference type="Pfam" id="PF02525">
    <property type="entry name" value="Flavodoxin_2"/>
    <property type="match status" value="1"/>
</dbReference>
<comment type="caution">
    <text evidence="4">The sequence shown here is derived from an EMBL/GenBank/DDBJ whole genome shotgun (WGS) entry which is preliminary data.</text>
</comment>
<dbReference type="GO" id="GO:0003955">
    <property type="term" value="F:NAD(P)H dehydrogenase (quinone) activity"/>
    <property type="evidence" value="ECO:0007669"/>
    <property type="project" value="TreeGrafter"/>
</dbReference>
<dbReference type="PANTHER" id="PTHR10204">
    <property type="entry name" value="NAD P H OXIDOREDUCTASE-RELATED"/>
    <property type="match status" value="1"/>
</dbReference>
<evidence type="ECO:0000256" key="1">
    <source>
        <dbReference type="ARBA" id="ARBA00006252"/>
    </source>
</evidence>